<evidence type="ECO:0000256" key="1">
    <source>
        <dbReference type="SAM" id="MobiDB-lite"/>
    </source>
</evidence>
<reference evidence="3" key="1">
    <citation type="journal article" date="2017" name="Cell">
        <title>Insights into land plant evolution garnered from the Marchantia polymorpha genome.</title>
        <authorList>
            <person name="Bowman J.L."/>
            <person name="Kohchi T."/>
            <person name="Yamato K.T."/>
            <person name="Jenkins J."/>
            <person name="Shu S."/>
            <person name="Ishizaki K."/>
            <person name="Yamaoka S."/>
            <person name="Nishihama R."/>
            <person name="Nakamura Y."/>
            <person name="Berger F."/>
            <person name="Adam C."/>
            <person name="Aki S.S."/>
            <person name="Althoff F."/>
            <person name="Araki T."/>
            <person name="Arteaga-Vazquez M.A."/>
            <person name="Balasubrmanian S."/>
            <person name="Barry K."/>
            <person name="Bauer D."/>
            <person name="Boehm C.R."/>
            <person name="Briginshaw L."/>
            <person name="Caballero-Perez J."/>
            <person name="Catarino B."/>
            <person name="Chen F."/>
            <person name="Chiyoda S."/>
            <person name="Chovatia M."/>
            <person name="Davies K.M."/>
            <person name="Delmans M."/>
            <person name="Demura T."/>
            <person name="Dierschke T."/>
            <person name="Dolan L."/>
            <person name="Dorantes-Acosta A.E."/>
            <person name="Eklund D.M."/>
            <person name="Florent S.N."/>
            <person name="Flores-Sandoval E."/>
            <person name="Fujiyama A."/>
            <person name="Fukuzawa H."/>
            <person name="Galik B."/>
            <person name="Grimanelli D."/>
            <person name="Grimwood J."/>
            <person name="Grossniklaus U."/>
            <person name="Hamada T."/>
            <person name="Haseloff J."/>
            <person name="Hetherington A.J."/>
            <person name="Higo A."/>
            <person name="Hirakawa Y."/>
            <person name="Hundley H.N."/>
            <person name="Ikeda Y."/>
            <person name="Inoue K."/>
            <person name="Inoue S.I."/>
            <person name="Ishida S."/>
            <person name="Jia Q."/>
            <person name="Kakita M."/>
            <person name="Kanazawa T."/>
            <person name="Kawai Y."/>
            <person name="Kawashima T."/>
            <person name="Kennedy M."/>
            <person name="Kinose K."/>
            <person name="Kinoshita T."/>
            <person name="Kohara Y."/>
            <person name="Koide E."/>
            <person name="Komatsu K."/>
            <person name="Kopischke S."/>
            <person name="Kubo M."/>
            <person name="Kyozuka J."/>
            <person name="Lagercrantz U."/>
            <person name="Lin S.S."/>
            <person name="Lindquist E."/>
            <person name="Lipzen A.M."/>
            <person name="Lu C.W."/>
            <person name="De Luna E."/>
            <person name="Martienssen R.A."/>
            <person name="Minamino N."/>
            <person name="Mizutani M."/>
            <person name="Mizutani M."/>
            <person name="Mochizuki N."/>
            <person name="Monte I."/>
            <person name="Mosher R."/>
            <person name="Nagasaki H."/>
            <person name="Nakagami H."/>
            <person name="Naramoto S."/>
            <person name="Nishitani K."/>
            <person name="Ohtani M."/>
            <person name="Okamoto T."/>
            <person name="Okumura M."/>
            <person name="Phillips J."/>
            <person name="Pollak B."/>
            <person name="Reinders A."/>
            <person name="Rovekamp M."/>
            <person name="Sano R."/>
            <person name="Sawa S."/>
            <person name="Schmid M.W."/>
            <person name="Shirakawa M."/>
            <person name="Solano R."/>
            <person name="Spunde A."/>
            <person name="Suetsugu N."/>
            <person name="Sugano S."/>
            <person name="Sugiyama A."/>
            <person name="Sun R."/>
            <person name="Suzuki Y."/>
            <person name="Takenaka M."/>
            <person name="Takezawa D."/>
            <person name="Tomogane H."/>
            <person name="Tsuzuki M."/>
            <person name="Ueda T."/>
            <person name="Umeda M."/>
            <person name="Ward J.M."/>
            <person name="Watanabe Y."/>
            <person name="Yazaki K."/>
            <person name="Yokoyama R."/>
            <person name="Yoshitake Y."/>
            <person name="Yotsui I."/>
            <person name="Zachgo S."/>
            <person name="Schmutz J."/>
        </authorList>
    </citation>
    <scope>NUCLEOTIDE SEQUENCE [LARGE SCALE GENOMIC DNA]</scope>
    <source>
        <strain evidence="3">Tak-1</strain>
    </source>
</reference>
<feature type="compositionally biased region" description="Basic and acidic residues" evidence="1">
    <location>
        <begin position="155"/>
        <end position="165"/>
    </location>
</feature>
<proteinExistence type="predicted"/>
<feature type="region of interest" description="Disordered" evidence="1">
    <location>
        <begin position="147"/>
        <end position="219"/>
    </location>
</feature>
<dbReference type="Gramene" id="Mp1g21500.1">
    <property type="protein sequence ID" value="Mp1g21500.1.cds"/>
    <property type="gene ID" value="Mp1g21500"/>
</dbReference>
<evidence type="ECO:0000313" key="3">
    <source>
        <dbReference type="Proteomes" id="UP000244005"/>
    </source>
</evidence>
<dbReference type="EMBL" id="KZ772673">
    <property type="protein sequence ID" value="PTQ50556.1"/>
    <property type="molecule type" value="Genomic_DNA"/>
</dbReference>
<sequence length="274" mass="30775">MGDSFLFWLSRRVVLGKSEARRLGERKELYTVQLYTVSYGFGPVQCTLSSVTFPVTYRRKLSYSLEPSIVCSSVVKRMCEALIANMLQNTTYIDCSHQHETDTFDLNPPRHSGFQIWVARVEIAPGGQGWREKREITTVILFREAVGKSQHKKGGKEEDLRGRRDEDEEDEAKDGRRGEGKVRLVGKGGQRGREREREREGERPGGSASGKVGVTNPRRGLGAYELDRGEVDQFLLIGESTRTRSVHYRGGSGEGEGEGSGCLRAEKWKGGGWW</sequence>
<name>A0A2R6XWS9_MARPO</name>
<dbReference type="Proteomes" id="UP000244005">
    <property type="component" value="Unassembled WGS sequence"/>
</dbReference>
<keyword evidence="3" id="KW-1185">Reference proteome</keyword>
<feature type="compositionally biased region" description="Basic and acidic residues" evidence="1">
    <location>
        <begin position="191"/>
        <end position="203"/>
    </location>
</feature>
<gene>
    <name evidence="2" type="ORF">MARPO_0001s0485</name>
</gene>
<organism evidence="2 3">
    <name type="scientific">Marchantia polymorpha</name>
    <name type="common">Common liverwort</name>
    <name type="synonym">Marchantia aquatica</name>
    <dbReference type="NCBI Taxonomy" id="3197"/>
    <lineage>
        <taxon>Eukaryota</taxon>
        <taxon>Viridiplantae</taxon>
        <taxon>Streptophyta</taxon>
        <taxon>Embryophyta</taxon>
        <taxon>Marchantiophyta</taxon>
        <taxon>Marchantiopsida</taxon>
        <taxon>Marchantiidae</taxon>
        <taxon>Marchantiales</taxon>
        <taxon>Marchantiaceae</taxon>
        <taxon>Marchantia</taxon>
    </lineage>
</organism>
<protein>
    <submittedName>
        <fullName evidence="2">Uncharacterized protein</fullName>
    </submittedName>
</protein>
<accession>A0A2R6XWS9</accession>
<evidence type="ECO:0000313" key="2">
    <source>
        <dbReference type="EMBL" id="PTQ50556.1"/>
    </source>
</evidence>
<dbReference type="AlphaFoldDB" id="A0A2R6XWS9"/>
<feature type="compositionally biased region" description="Basic and acidic residues" evidence="1">
    <location>
        <begin position="173"/>
        <end position="182"/>
    </location>
</feature>